<dbReference type="InterPro" id="IPR011051">
    <property type="entry name" value="RmlC_Cupin_sf"/>
</dbReference>
<comment type="function">
    <text evidence="3">Catalyzes the phosphorolysis of diverse nucleosides, yielding D-ribose 1-phosphate and the respective free bases. Can use uridine, adenosine, guanosine, cytidine, thymidine, inosine and xanthosine as substrates. Also catalyzes the reverse reactions.</text>
</comment>
<dbReference type="Pfam" id="PF06865">
    <property type="entry name" value="Ppnp"/>
    <property type="match status" value="1"/>
</dbReference>
<comment type="catalytic activity">
    <reaction evidence="3">
        <text>uridine + phosphate = alpha-D-ribose 1-phosphate + uracil</text>
        <dbReference type="Rhea" id="RHEA:24388"/>
        <dbReference type="ChEBI" id="CHEBI:16704"/>
        <dbReference type="ChEBI" id="CHEBI:17568"/>
        <dbReference type="ChEBI" id="CHEBI:43474"/>
        <dbReference type="ChEBI" id="CHEBI:57720"/>
        <dbReference type="EC" id="2.4.2.2"/>
    </reaction>
</comment>
<organism evidence="4 5">
    <name type="scientific">Colwellia marinimaniae</name>
    <dbReference type="NCBI Taxonomy" id="1513592"/>
    <lineage>
        <taxon>Bacteria</taxon>
        <taxon>Pseudomonadati</taxon>
        <taxon>Pseudomonadota</taxon>
        <taxon>Gammaproteobacteria</taxon>
        <taxon>Alteromonadales</taxon>
        <taxon>Colwelliaceae</taxon>
        <taxon>Colwellia</taxon>
    </lineage>
</organism>
<proteinExistence type="inferred from homology"/>
<keyword evidence="5" id="KW-1185">Reference proteome</keyword>
<comment type="catalytic activity">
    <reaction evidence="3">
        <text>guanosine + phosphate = alpha-D-ribose 1-phosphate + guanine</text>
        <dbReference type="Rhea" id="RHEA:13233"/>
        <dbReference type="ChEBI" id="CHEBI:16235"/>
        <dbReference type="ChEBI" id="CHEBI:16750"/>
        <dbReference type="ChEBI" id="CHEBI:43474"/>
        <dbReference type="ChEBI" id="CHEBI:57720"/>
        <dbReference type="EC" id="2.4.2.1"/>
    </reaction>
</comment>
<dbReference type="PANTHER" id="PTHR36540">
    <property type="entry name" value="PYRIMIDINE/PURINE NUCLEOSIDE PHOSPHORYLASE"/>
    <property type="match status" value="1"/>
</dbReference>
<dbReference type="InterPro" id="IPR009664">
    <property type="entry name" value="Ppnp"/>
</dbReference>
<dbReference type="RefSeq" id="WP_057183131.1">
    <property type="nucleotide sequence ID" value="NZ_BDQM01000016.1"/>
</dbReference>
<dbReference type="Gene3D" id="2.60.120.10">
    <property type="entry name" value="Jelly Rolls"/>
    <property type="match status" value="1"/>
</dbReference>
<comment type="catalytic activity">
    <reaction evidence="3">
        <text>a purine D-ribonucleoside + phosphate = a purine nucleobase + alpha-D-ribose 1-phosphate</text>
        <dbReference type="Rhea" id="RHEA:19805"/>
        <dbReference type="ChEBI" id="CHEBI:26386"/>
        <dbReference type="ChEBI" id="CHEBI:43474"/>
        <dbReference type="ChEBI" id="CHEBI:57720"/>
        <dbReference type="ChEBI" id="CHEBI:142355"/>
        <dbReference type="EC" id="2.4.2.1"/>
    </reaction>
</comment>
<dbReference type="PANTHER" id="PTHR36540:SF1">
    <property type="entry name" value="PYRIMIDINE_PURINE NUCLEOSIDE PHOSPHORYLASE"/>
    <property type="match status" value="1"/>
</dbReference>
<dbReference type="Proteomes" id="UP000197068">
    <property type="component" value="Unassembled WGS sequence"/>
</dbReference>
<evidence type="ECO:0000313" key="4">
    <source>
        <dbReference type="EMBL" id="GAW96581.1"/>
    </source>
</evidence>
<keyword evidence="2 3" id="KW-0808">Transferase</keyword>
<dbReference type="EC" id="2.4.2.2" evidence="3"/>
<dbReference type="HAMAP" id="MF_01537">
    <property type="entry name" value="Nucleos_phosphorylase_PpnP"/>
    <property type="match status" value="1"/>
</dbReference>
<evidence type="ECO:0000256" key="1">
    <source>
        <dbReference type="ARBA" id="ARBA00022676"/>
    </source>
</evidence>
<dbReference type="InterPro" id="IPR014710">
    <property type="entry name" value="RmlC-like_jellyroll"/>
</dbReference>
<dbReference type="EMBL" id="BDQM01000016">
    <property type="protein sequence ID" value="GAW96581.1"/>
    <property type="molecule type" value="Genomic_DNA"/>
</dbReference>
<comment type="catalytic activity">
    <reaction evidence="3">
        <text>inosine + phosphate = alpha-D-ribose 1-phosphate + hypoxanthine</text>
        <dbReference type="Rhea" id="RHEA:27646"/>
        <dbReference type="ChEBI" id="CHEBI:17368"/>
        <dbReference type="ChEBI" id="CHEBI:17596"/>
        <dbReference type="ChEBI" id="CHEBI:43474"/>
        <dbReference type="ChEBI" id="CHEBI:57720"/>
        <dbReference type="EC" id="2.4.2.1"/>
    </reaction>
</comment>
<dbReference type="EC" id="2.4.2.1" evidence="3"/>
<evidence type="ECO:0000313" key="5">
    <source>
        <dbReference type="Proteomes" id="UP000197068"/>
    </source>
</evidence>
<sequence length="104" mass="11439">MSEFKQVTISKAANVYFDGKVTSRKITFSDGSFKTLGIMMPGDYKFATNEQELMEITAGECEVLLSGASDWQSISAGQSFNVEANSSFEIKAKTLVDYCCTYIS</sequence>
<comment type="caution">
    <text evidence="4">The sequence shown here is derived from an EMBL/GenBank/DDBJ whole genome shotgun (WGS) entry which is preliminary data.</text>
</comment>
<dbReference type="CDD" id="cd20296">
    <property type="entry name" value="cupin_PpnP-like"/>
    <property type="match status" value="1"/>
</dbReference>
<name>A0ABQ0MY42_9GAMM</name>
<comment type="catalytic activity">
    <reaction evidence="3">
        <text>thymidine + phosphate = 2-deoxy-alpha-D-ribose 1-phosphate + thymine</text>
        <dbReference type="Rhea" id="RHEA:16037"/>
        <dbReference type="ChEBI" id="CHEBI:17748"/>
        <dbReference type="ChEBI" id="CHEBI:17821"/>
        <dbReference type="ChEBI" id="CHEBI:43474"/>
        <dbReference type="ChEBI" id="CHEBI:57259"/>
        <dbReference type="EC" id="2.4.2.2"/>
    </reaction>
</comment>
<evidence type="ECO:0000256" key="3">
    <source>
        <dbReference type="HAMAP-Rule" id="MF_01537"/>
    </source>
</evidence>
<keyword evidence="1 3" id="KW-0328">Glycosyltransferase</keyword>
<accession>A0ABQ0MY42</accession>
<gene>
    <name evidence="3" type="primary">ppnP</name>
    <name evidence="4" type="ORF">MTCD1_02200</name>
</gene>
<comment type="catalytic activity">
    <reaction evidence="3">
        <text>xanthosine + phosphate = alpha-D-ribose 1-phosphate + xanthine</text>
        <dbReference type="Rhea" id="RHEA:27638"/>
        <dbReference type="ChEBI" id="CHEBI:17712"/>
        <dbReference type="ChEBI" id="CHEBI:18107"/>
        <dbReference type="ChEBI" id="CHEBI:43474"/>
        <dbReference type="ChEBI" id="CHEBI:57720"/>
        <dbReference type="EC" id="2.4.2.1"/>
    </reaction>
</comment>
<evidence type="ECO:0000256" key="2">
    <source>
        <dbReference type="ARBA" id="ARBA00022679"/>
    </source>
</evidence>
<reference evidence="4 5" key="1">
    <citation type="submission" date="2017-06" db="EMBL/GenBank/DDBJ databases">
        <title>Whole Genome Sequences of Colwellia marinimaniae MTCD1.</title>
        <authorList>
            <person name="Kusumoto H."/>
            <person name="Inoue M."/>
            <person name="Tanikawa K."/>
            <person name="Maeji H."/>
            <person name="Cameron J.H."/>
            <person name="Bartlett D.H."/>
        </authorList>
    </citation>
    <scope>NUCLEOTIDE SEQUENCE [LARGE SCALE GENOMIC DNA]</scope>
    <source>
        <strain evidence="4 5">MTCD1</strain>
    </source>
</reference>
<comment type="similarity">
    <text evidence="3">Belongs to the nucleoside phosphorylase PpnP family.</text>
</comment>
<comment type="catalytic activity">
    <reaction evidence="3">
        <text>adenosine + phosphate = alpha-D-ribose 1-phosphate + adenine</text>
        <dbReference type="Rhea" id="RHEA:27642"/>
        <dbReference type="ChEBI" id="CHEBI:16335"/>
        <dbReference type="ChEBI" id="CHEBI:16708"/>
        <dbReference type="ChEBI" id="CHEBI:43474"/>
        <dbReference type="ChEBI" id="CHEBI:57720"/>
        <dbReference type="EC" id="2.4.2.1"/>
    </reaction>
</comment>
<dbReference type="SUPFAM" id="SSF51182">
    <property type="entry name" value="RmlC-like cupins"/>
    <property type="match status" value="1"/>
</dbReference>
<comment type="catalytic activity">
    <reaction evidence="3">
        <text>cytidine + phosphate = cytosine + alpha-D-ribose 1-phosphate</text>
        <dbReference type="Rhea" id="RHEA:52540"/>
        <dbReference type="ChEBI" id="CHEBI:16040"/>
        <dbReference type="ChEBI" id="CHEBI:17562"/>
        <dbReference type="ChEBI" id="CHEBI:43474"/>
        <dbReference type="ChEBI" id="CHEBI:57720"/>
        <dbReference type="EC" id="2.4.2.2"/>
    </reaction>
</comment>
<protein>
    <recommendedName>
        <fullName evidence="3">Pyrimidine/purine nucleoside phosphorylase</fullName>
        <ecNumber evidence="3">2.4.2.1</ecNumber>
        <ecNumber evidence="3">2.4.2.2</ecNumber>
    </recommendedName>
    <alternativeName>
        <fullName evidence="3">Adenosine phosphorylase</fullName>
    </alternativeName>
    <alternativeName>
        <fullName evidence="3">Cytidine phosphorylase</fullName>
    </alternativeName>
    <alternativeName>
        <fullName evidence="3">Guanosine phosphorylase</fullName>
    </alternativeName>
    <alternativeName>
        <fullName evidence="3">Inosine phosphorylase</fullName>
    </alternativeName>
    <alternativeName>
        <fullName evidence="3">Thymidine phosphorylase</fullName>
    </alternativeName>
    <alternativeName>
        <fullName evidence="3">Uridine phosphorylase</fullName>
    </alternativeName>
    <alternativeName>
        <fullName evidence="3">Xanthosine phosphorylase</fullName>
    </alternativeName>
</protein>